<organism evidence="1">
    <name type="scientific">Rhizophora mucronata</name>
    <name type="common">Asiatic mangrove</name>
    <dbReference type="NCBI Taxonomy" id="61149"/>
    <lineage>
        <taxon>Eukaryota</taxon>
        <taxon>Viridiplantae</taxon>
        <taxon>Streptophyta</taxon>
        <taxon>Embryophyta</taxon>
        <taxon>Tracheophyta</taxon>
        <taxon>Spermatophyta</taxon>
        <taxon>Magnoliopsida</taxon>
        <taxon>eudicotyledons</taxon>
        <taxon>Gunneridae</taxon>
        <taxon>Pentapetalae</taxon>
        <taxon>rosids</taxon>
        <taxon>fabids</taxon>
        <taxon>Malpighiales</taxon>
        <taxon>Rhizophoraceae</taxon>
        <taxon>Rhizophora</taxon>
    </lineage>
</organism>
<evidence type="ECO:0000313" key="1">
    <source>
        <dbReference type="EMBL" id="MBW81395.1"/>
    </source>
</evidence>
<protein>
    <submittedName>
        <fullName evidence="1">Uncharacterized protein</fullName>
    </submittedName>
</protein>
<sequence length="26" mass="3173">MRLQYCEVCRRLKCFCDSNLCKVTME</sequence>
<reference evidence="1" key="1">
    <citation type="submission" date="2018-02" db="EMBL/GenBank/DDBJ databases">
        <title>Rhizophora mucronata_Transcriptome.</title>
        <authorList>
            <person name="Meera S.P."/>
            <person name="Sreeshan A."/>
            <person name="Augustine A."/>
        </authorList>
    </citation>
    <scope>NUCLEOTIDE SEQUENCE</scope>
    <source>
        <tissue evidence="1">Leaf</tissue>
    </source>
</reference>
<dbReference type="AlphaFoldDB" id="A0A2P2IJK3"/>
<proteinExistence type="predicted"/>
<accession>A0A2P2IJK3</accession>
<dbReference type="EMBL" id="GGEC01000912">
    <property type="protein sequence ID" value="MBW81395.1"/>
    <property type="molecule type" value="Transcribed_RNA"/>
</dbReference>
<name>A0A2P2IJK3_RHIMU</name>